<proteinExistence type="predicted"/>
<reference evidence="5 6" key="1">
    <citation type="submission" date="2017-04" db="EMBL/GenBank/DDBJ databases">
        <authorList>
            <person name="Afonso C.L."/>
            <person name="Miller P.J."/>
            <person name="Scott M.A."/>
            <person name="Spackman E."/>
            <person name="Goraichik I."/>
            <person name="Dimitrov K.M."/>
            <person name="Suarez D.L."/>
            <person name="Swayne D.E."/>
        </authorList>
    </citation>
    <scope>NUCLEOTIDE SEQUENCE [LARGE SCALE GENOMIC DNA]</scope>
    <source>
        <strain evidence="5 6">DSM 43828</strain>
    </source>
</reference>
<organism evidence="5 6">
    <name type="scientific">Kibdelosporangium aridum</name>
    <dbReference type="NCBI Taxonomy" id="2030"/>
    <lineage>
        <taxon>Bacteria</taxon>
        <taxon>Bacillati</taxon>
        <taxon>Actinomycetota</taxon>
        <taxon>Actinomycetes</taxon>
        <taxon>Pseudonocardiales</taxon>
        <taxon>Pseudonocardiaceae</taxon>
        <taxon>Kibdelosporangium</taxon>
    </lineage>
</organism>
<keyword evidence="2" id="KW-0843">Virulence</keyword>
<dbReference type="GO" id="GO:0042578">
    <property type="term" value="F:phosphoric ester hydrolase activity"/>
    <property type="evidence" value="ECO:0007669"/>
    <property type="project" value="UniProtKB-ARBA"/>
</dbReference>
<evidence type="ECO:0000256" key="2">
    <source>
        <dbReference type="ARBA" id="ARBA00023026"/>
    </source>
</evidence>
<dbReference type="InterPro" id="IPR017850">
    <property type="entry name" value="Alkaline_phosphatase_core_sf"/>
</dbReference>
<dbReference type="Gene3D" id="3.40.720.10">
    <property type="entry name" value="Alkaline Phosphatase, subunit A"/>
    <property type="match status" value="2"/>
</dbReference>
<keyword evidence="3" id="KW-1133">Transmembrane helix</keyword>
<gene>
    <name evidence="5" type="ORF">SAMN05661093_06483</name>
</gene>
<keyword evidence="3" id="KW-0472">Membrane</keyword>
<evidence type="ECO:0000313" key="5">
    <source>
        <dbReference type="EMBL" id="SMD20570.1"/>
    </source>
</evidence>
<dbReference type="CDD" id="cd16013">
    <property type="entry name" value="AcpA"/>
    <property type="match status" value="1"/>
</dbReference>
<evidence type="ECO:0000256" key="1">
    <source>
        <dbReference type="ARBA" id="ARBA00022801"/>
    </source>
</evidence>
<dbReference type="Pfam" id="PF04185">
    <property type="entry name" value="Phosphoesterase"/>
    <property type="match status" value="1"/>
</dbReference>
<dbReference type="Proteomes" id="UP000192674">
    <property type="component" value="Unassembled WGS sequence"/>
</dbReference>
<name>A0A1W2FFB3_KIBAR</name>
<evidence type="ECO:0000313" key="6">
    <source>
        <dbReference type="Proteomes" id="UP000192674"/>
    </source>
</evidence>
<protein>
    <submittedName>
        <fullName evidence="5">Phospholipase C</fullName>
    </submittedName>
</protein>
<sequence>MIRRLANVLTVLVILATVAGPATAEPARATSTPIKHFVVLMQSGHSFDNYFGTYPGADGIPAGTCMRLSKDKPSTDGCVRPFRLGAESPDHLDHGPTTQRAQYAEGRMDGFVSAYRERGLDGANAMGYYDANDLPYYWNVAQKYTLFDRFFSSASTGSRRNRFYWVAGVPTPGSSERVPPGGYGDIPTIFDRLEQAGVPWKFYVENYDPKITFRAPGSGPKAGQPTRVPLLNYARFLDDPKLSGKIVDLTQYYTDLRDGTLPAVAYVASSGSSENPPSRVRAGQALVRKMTARLAKSRYWSSSAFMWTYDSWGGWYDHVPPPKVDNDGLGFRVPALLVSAYSRRGHIEHTQLDHTAVLKFIEDNWRVAPLGERDARSAGINGAFDFASPPRPPELLGTDRSTAPPAPAPATVVYLSYGGAVVLALLSCFCVAPIGRWLTRRRQSAADAGEGVQR</sequence>
<feature type="transmembrane region" description="Helical" evidence="3">
    <location>
        <begin position="414"/>
        <end position="434"/>
    </location>
</feature>
<dbReference type="PANTHER" id="PTHR31956:SF1">
    <property type="entry name" value="NON-SPECIFIC PHOSPHOLIPASE C1"/>
    <property type="match status" value="1"/>
</dbReference>
<evidence type="ECO:0000256" key="3">
    <source>
        <dbReference type="SAM" id="Phobius"/>
    </source>
</evidence>
<dbReference type="InterPro" id="IPR007312">
    <property type="entry name" value="Phosphoesterase"/>
</dbReference>
<keyword evidence="6" id="KW-1185">Reference proteome</keyword>
<dbReference type="PANTHER" id="PTHR31956">
    <property type="entry name" value="NON-SPECIFIC PHOSPHOLIPASE C4-RELATED"/>
    <property type="match status" value="1"/>
</dbReference>
<accession>A0A1W2FFB3</accession>
<dbReference type="OrthoDB" id="4181857at2"/>
<feature type="signal peptide" evidence="4">
    <location>
        <begin position="1"/>
        <end position="24"/>
    </location>
</feature>
<keyword evidence="4" id="KW-0732">Signal</keyword>
<keyword evidence="3" id="KW-0812">Transmembrane</keyword>
<dbReference type="EMBL" id="FWXV01000006">
    <property type="protein sequence ID" value="SMD20570.1"/>
    <property type="molecule type" value="Genomic_DNA"/>
</dbReference>
<dbReference type="AlphaFoldDB" id="A0A1W2FFB3"/>
<dbReference type="RefSeq" id="WP_084430564.1">
    <property type="nucleotide sequence ID" value="NZ_FWXV01000006.1"/>
</dbReference>
<evidence type="ECO:0000256" key="4">
    <source>
        <dbReference type="SAM" id="SignalP"/>
    </source>
</evidence>
<keyword evidence="1" id="KW-0378">Hydrolase</keyword>
<feature type="chain" id="PRO_5013252655" evidence="4">
    <location>
        <begin position="25"/>
        <end position="454"/>
    </location>
</feature>